<dbReference type="InterPro" id="IPR019546">
    <property type="entry name" value="TAT_signal_bac_arc"/>
</dbReference>
<sequence length="193" mass="20524">MELTRRDAIAALSAVGVAGGALAVSQSDGSDTSEGGDPTPTPTASEEEPGLSDHDLDTAVAVAEAIYPSAVENVEGFVTDFLRGRVADDPERATEIGETVSYLDDYVATWYDVDGYRSLPPETRAEVFEDMNANTVDPEPEGGDVQRVRYYLINDLLFALYASPTGGELVGIENPQGHPGGTASYQRGPRPQK</sequence>
<dbReference type="NCBIfam" id="TIGR01409">
    <property type="entry name" value="TAT_signal_seq"/>
    <property type="match status" value="1"/>
</dbReference>
<dbReference type="EMBL" id="FNBK01000017">
    <property type="protein sequence ID" value="SDG17333.1"/>
    <property type="molecule type" value="Genomic_DNA"/>
</dbReference>
<feature type="region of interest" description="Disordered" evidence="1">
    <location>
        <begin position="171"/>
        <end position="193"/>
    </location>
</feature>
<name>A0A1G7S2X2_9EURY</name>
<evidence type="ECO:0000313" key="2">
    <source>
        <dbReference type="EMBL" id="SDG17333.1"/>
    </source>
</evidence>
<proteinExistence type="predicted"/>
<keyword evidence="3" id="KW-1185">Reference proteome</keyword>
<evidence type="ECO:0000313" key="3">
    <source>
        <dbReference type="Proteomes" id="UP000199076"/>
    </source>
</evidence>
<dbReference type="Proteomes" id="UP000199076">
    <property type="component" value="Unassembled WGS sequence"/>
</dbReference>
<reference evidence="3" key="1">
    <citation type="submission" date="2016-10" db="EMBL/GenBank/DDBJ databases">
        <authorList>
            <person name="Varghese N."/>
            <person name="Submissions S."/>
        </authorList>
    </citation>
    <scope>NUCLEOTIDE SEQUENCE [LARGE SCALE GENOMIC DNA]</scope>
    <source>
        <strain evidence="3">IBRC-M 10760</strain>
    </source>
</reference>
<feature type="region of interest" description="Disordered" evidence="1">
    <location>
        <begin position="23"/>
        <end position="52"/>
    </location>
</feature>
<dbReference type="RefSeq" id="WP_092694767.1">
    <property type="nucleotide sequence ID" value="NZ_FNBK01000017.1"/>
</dbReference>
<dbReference type="OrthoDB" id="198474at2157"/>
<accession>A0A1G7S2X2</accession>
<dbReference type="AlphaFoldDB" id="A0A1G7S2X2"/>
<dbReference type="STRING" id="660518.SAMN05216218_11711"/>
<evidence type="ECO:0000256" key="1">
    <source>
        <dbReference type="SAM" id="MobiDB-lite"/>
    </source>
</evidence>
<organism evidence="2 3">
    <name type="scientific">Halorientalis regularis</name>
    <dbReference type="NCBI Taxonomy" id="660518"/>
    <lineage>
        <taxon>Archaea</taxon>
        <taxon>Methanobacteriati</taxon>
        <taxon>Methanobacteriota</taxon>
        <taxon>Stenosarchaea group</taxon>
        <taxon>Halobacteria</taxon>
        <taxon>Halobacteriales</taxon>
        <taxon>Haloarculaceae</taxon>
        <taxon>Halorientalis</taxon>
    </lineage>
</organism>
<protein>
    <submittedName>
        <fullName evidence="2">Tat (Twin-arginine translocation) pathway signal sequence</fullName>
    </submittedName>
</protein>
<gene>
    <name evidence="2" type="ORF">SAMN05216218_11711</name>
</gene>